<dbReference type="SUPFAM" id="SSF103378">
    <property type="entry name" value="2-methylcitrate dehydratase PrpD"/>
    <property type="match status" value="1"/>
</dbReference>
<dbReference type="PANTHER" id="PTHR16943">
    <property type="entry name" value="2-METHYLCITRATE DEHYDRATASE-RELATED"/>
    <property type="match status" value="1"/>
</dbReference>
<proteinExistence type="inferred from homology"/>
<evidence type="ECO:0000259" key="3">
    <source>
        <dbReference type="Pfam" id="PF19305"/>
    </source>
</evidence>
<dbReference type="Gene3D" id="1.10.4100.10">
    <property type="entry name" value="2-methylcitrate dehydratase PrpD"/>
    <property type="match status" value="1"/>
</dbReference>
<dbReference type="Pfam" id="PF03972">
    <property type="entry name" value="MmgE_PrpD_N"/>
    <property type="match status" value="1"/>
</dbReference>
<reference evidence="4 5" key="1">
    <citation type="journal article" date="2018" name="Mol. Biol. Evol.">
        <title>Broad Genomic Sampling Reveals a Smut Pathogenic Ancestry of the Fungal Clade Ustilaginomycotina.</title>
        <authorList>
            <person name="Kijpornyongpan T."/>
            <person name="Mondo S.J."/>
            <person name="Barry K."/>
            <person name="Sandor L."/>
            <person name="Lee J."/>
            <person name="Lipzen A."/>
            <person name="Pangilinan J."/>
            <person name="LaButti K."/>
            <person name="Hainaut M."/>
            <person name="Henrissat B."/>
            <person name="Grigoriev I.V."/>
            <person name="Spatafora J.W."/>
            <person name="Aime M.C."/>
        </authorList>
    </citation>
    <scope>NUCLEOTIDE SEQUENCE [LARGE SCALE GENOMIC DNA]</scope>
    <source>
        <strain evidence="4 5">MCA 4198</strain>
    </source>
</reference>
<evidence type="ECO:0000256" key="1">
    <source>
        <dbReference type="ARBA" id="ARBA00006174"/>
    </source>
</evidence>
<evidence type="ECO:0000313" key="5">
    <source>
        <dbReference type="Proteomes" id="UP000245768"/>
    </source>
</evidence>
<keyword evidence="5" id="KW-1185">Reference proteome</keyword>
<dbReference type="InterPro" id="IPR005656">
    <property type="entry name" value="MmgE_PrpD"/>
</dbReference>
<name>A0A316YFU6_9BASI</name>
<gene>
    <name evidence="4" type="ORF">FA10DRAFT_288917</name>
</gene>
<dbReference type="InterPro" id="IPR045337">
    <property type="entry name" value="MmgE_PrpD_C"/>
</dbReference>
<feature type="domain" description="MmgE/PrpD N-terminal" evidence="2">
    <location>
        <begin position="11"/>
        <end position="256"/>
    </location>
</feature>
<dbReference type="AlphaFoldDB" id="A0A316YFU6"/>
<sequence>MSSSTSSETQQLLHNVHELREADLPEQVWLRTEELFLDWLASAMASCHTHPIPAFARLMQQMGPHNGRSQLLALPDVGGGNTSTSAYWAAWLNGAASHTLEQDDLHNSSVMHPATVIFPAALSAAQDAGLSGRAMLLSSIAGYEAGIRLAESLGRSHYRTFHTTSTVGTVAAGLAVAKLLNLDMAGLTSALGSSGTQASGLWEFLRTGAGESKQLHCAHAASTGLLSAYLARDGVRGADDIVQGPQGLMVGMAKDDTDAAKLAVPFGQPRWALLETSFKWHACCRHTHPSADALLDALTKVDRANIKRVTAKVHQAALDVLGPVDALEQGPQSIHAAKFSMKSTLALIACKGAAALSDFETYALKDPEVLAFRDKVHMELDKEVDNAYPARWLGRVDVELSDGTVVHGRCDEPKGDPGNTLSREELEEKFKRLVNVHAGRKDVDADRIIQWCWSLRDQKDSRVPLP</sequence>
<dbReference type="STRING" id="215250.A0A316YFU6"/>
<dbReference type="OrthoDB" id="10267976at2759"/>
<dbReference type="Proteomes" id="UP000245768">
    <property type="component" value="Unassembled WGS sequence"/>
</dbReference>
<accession>A0A316YFU6</accession>
<comment type="similarity">
    <text evidence="1">Belongs to the PrpD family.</text>
</comment>
<dbReference type="InParanoid" id="A0A316YFU6"/>
<evidence type="ECO:0008006" key="6">
    <source>
        <dbReference type="Google" id="ProtNLM"/>
    </source>
</evidence>
<dbReference type="InterPro" id="IPR042183">
    <property type="entry name" value="MmgE/PrpD_sf_1"/>
</dbReference>
<dbReference type="PANTHER" id="PTHR16943:SF8">
    <property type="entry name" value="2-METHYLCITRATE DEHYDRATASE"/>
    <property type="match status" value="1"/>
</dbReference>
<dbReference type="GO" id="GO:0016829">
    <property type="term" value="F:lyase activity"/>
    <property type="evidence" value="ECO:0007669"/>
    <property type="project" value="InterPro"/>
</dbReference>
<dbReference type="EMBL" id="KZ819640">
    <property type="protein sequence ID" value="PWN87498.1"/>
    <property type="molecule type" value="Genomic_DNA"/>
</dbReference>
<dbReference type="GeneID" id="37046161"/>
<dbReference type="Gene3D" id="3.30.1330.120">
    <property type="entry name" value="2-methylcitrate dehydratase PrpD"/>
    <property type="match status" value="1"/>
</dbReference>
<evidence type="ECO:0000313" key="4">
    <source>
        <dbReference type="EMBL" id="PWN87498.1"/>
    </source>
</evidence>
<dbReference type="RefSeq" id="XP_025374696.1">
    <property type="nucleotide sequence ID" value="XM_025524245.1"/>
</dbReference>
<dbReference type="Pfam" id="PF19305">
    <property type="entry name" value="MmgE_PrpD_C"/>
    <property type="match status" value="1"/>
</dbReference>
<organism evidence="4 5">
    <name type="scientific">Acaromyces ingoldii</name>
    <dbReference type="NCBI Taxonomy" id="215250"/>
    <lineage>
        <taxon>Eukaryota</taxon>
        <taxon>Fungi</taxon>
        <taxon>Dikarya</taxon>
        <taxon>Basidiomycota</taxon>
        <taxon>Ustilaginomycotina</taxon>
        <taxon>Exobasidiomycetes</taxon>
        <taxon>Exobasidiales</taxon>
        <taxon>Cryptobasidiaceae</taxon>
        <taxon>Acaromyces</taxon>
    </lineage>
</organism>
<protein>
    <recommendedName>
        <fullName evidence="6">2-methylcitrate dehydratase PrpD</fullName>
    </recommendedName>
</protein>
<evidence type="ECO:0000259" key="2">
    <source>
        <dbReference type="Pfam" id="PF03972"/>
    </source>
</evidence>
<dbReference type="InterPro" id="IPR042188">
    <property type="entry name" value="MmgE/PrpD_sf_2"/>
</dbReference>
<dbReference type="InterPro" id="IPR036148">
    <property type="entry name" value="MmgE/PrpD_sf"/>
</dbReference>
<feature type="domain" description="MmgE/PrpD C-terminal" evidence="3">
    <location>
        <begin position="281"/>
        <end position="454"/>
    </location>
</feature>
<dbReference type="InterPro" id="IPR045336">
    <property type="entry name" value="MmgE_PrpD_N"/>
</dbReference>